<dbReference type="GO" id="GO:0043456">
    <property type="term" value="P:regulation of pentose-phosphate shunt"/>
    <property type="evidence" value="ECO:0007669"/>
    <property type="project" value="TreeGrafter"/>
</dbReference>
<feature type="binding site" evidence="8">
    <location>
        <position position="88"/>
    </location>
    <ligand>
        <name>substrate</name>
    </ligand>
</feature>
<gene>
    <name evidence="9" type="ORF">JRQ81_015221</name>
</gene>
<evidence type="ECO:0000313" key="9">
    <source>
        <dbReference type="EMBL" id="KAJ7329047.1"/>
    </source>
</evidence>
<dbReference type="SUPFAM" id="SSF53254">
    <property type="entry name" value="Phosphoglycerate mutase-like"/>
    <property type="match status" value="1"/>
</dbReference>
<evidence type="ECO:0000256" key="5">
    <source>
        <dbReference type="ARBA" id="ARBA00040907"/>
    </source>
</evidence>
<dbReference type="PANTHER" id="PTHR46517:SF1">
    <property type="entry name" value="FRUCTOSE-2,6-BISPHOSPHATASE TIGAR"/>
    <property type="match status" value="1"/>
</dbReference>
<dbReference type="GO" id="GO:0045820">
    <property type="term" value="P:negative regulation of glycolytic process"/>
    <property type="evidence" value="ECO:0007669"/>
    <property type="project" value="TreeGrafter"/>
</dbReference>
<dbReference type="PANTHER" id="PTHR46517">
    <property type="entry name" value="FRUCTOSE-2,6-BISPHOSPHATASE TIGAR"/>
    <property type="match status" value="1"/>
</dbReference>
<dbReference type="InterPro" id="IPR029033">
    <property type="entry name" value="His_PPase_superfam"/>
</dbReference>
<dbReference type="InterPro" id="IPR001345">
    <property type="entry name" value="PG/BPGM_mutase_AS"/>
</dbReference>
<sequence length="304" mass="33093">MRKGSRVWLRLVLPGSGSLSDRSGGGRMAAFRLTVVRHGETSYNKEKILQGQGIDMPLSETGFKQANAAGVYLSNINFTHVFSSDLLRAKQTTDSILGNNQFCKEIAVKYDGRLRERKYGVAEGRPLSDLKAMAKAAGEQCPSFTPPGGETLDEVKARAQDFFEHLCNLIACEVCPGKQASPSNGRKGTDATEGHSTSLLAKYDSGLQFHSDSNGAPEVLDADVLVVSHGAYMKNWIGYFISDLHCPLPASLTKTELSSVSPNTGISQFIITLEMKNKIKPKIHCICLNRDDHLSSITAENMSH</sequence>
<dbReference type="InterPro" id="IPR013078">
    <property type="entry name" value="His_Pase_superF_clade-1"/>
</dbReference>
<dbReference type="Proteomes" id="UP001142489">
    <property type="component" value="Unassembled WGS sequence"/>
</dbReference>
<dbReference type="GO" id="GO:0004331">
    <property type="term" value="F:fructose-2,6-bisphosphate 2-phosphatase activity"/>
    <property type="evidence" value="ECO:0007669"/>
    <property type="project" value="UniProtKB-EC"/>
</dbReference>
<evidence type="ECO:0000256" key="6">
    <source>
        <dbReference type="ARBA" id="ARBA00042275"/>
    </source>
</evidence>
<feature type="active site" description="Proton donor/acceptor" evidence="7">
    <location>
        <position position="116"/>
    </location>
</feature>
<dbReference type="Pfam" id="PF00300">
    <property type="entry name" value="His_Phos_1"/>
    <property type="match status" value="1"/>
</dbReference>
<evidence type="ECO:0000256" key="7">
    <source>
        <dbReference type="PIRSR" id="PIRSR613078-1"/>
    </source>
</evidence>
<evidence type="ECO:0000313" key="10">
    <source>
        <dbReference type="Proteomes" id="UP001142489"/>
    </source>
</evidence>
<feature type="active site" description="Tele-phosphohistidine intermediate" evidence="7">
    <location>
        <position position="38"/>
    </location>
</feature>
<keyword evidence="10" id="KW-1185">Reference proteome</keyword>
<accession>A0A9Q0XTM2</accession>
<dbReference type="EMBL" id="JAPFRF010000006">
    <property type="protein sequence ID" value="KAJ7329047.1"/>
    <property type="molecule type" value="Genomic_DNA"/>
</dbReference>
<organism evidence="9 10">
    <name type="scientific">Phrynocephalus forsythii</name>
    <dbReference type="NCBI Taxonomy" id="171643"/>
    <lineage>
        <taxon>Eukaryota</taxon>
        <taxon>Metazoa</taxon>
        <taxon>Chordata</taxon>
        <taxon>Craniata</taxon>
        <taxon>Vertebrata</taxon>
        <taxon>Euteleostomi</taxon>
        <taxon>Lepidosauria</taxon>
        <taxon>Squamata</taxon>
        <taxon>Bifurcata</taxon>
        <taxon>Unidentata</taxon>
        <taxon>Episquamata</taxon>
        <taxon>Toxicofera</taxon>
        <taxon>Iguania</taxon>
        <taxon>Acrodonta</taxon>
        <taxon>Agamidae</taxon>
        <taxon>Agaminae</taxon>
        <taxon>Phrynocephalus</taxon>
    </lineage>
</organism>
<evidence type="ECO:0000256" key="4">
    <source>
        <dbReference type="ARBA" id="ARBA00038362"/>
    </source>
</evidence>
<evidence type="ECO:0000256" key="1">
    <source>
        <dbReference type="ARBA" id="ARBA00000464"/>
    </source>
</evidence>
<dbReference type="EC" id="3.1.3.46" evidence="2"/>
<evidence type="ECO:0000256" key="3">
    <source>
        <dbReference type="ARBA" id="ARBA00022801"/>
    </source>
</evidence>
<comment type="caution">
    <text evidence="9">The sequence shown here is derived from an EMBL/GenBank/DDBJ whole genome shotgun (WGS) entry which is preliminary data.</text>
</comment>
<feature type="binding site" evidence="8">
    <location>
        <begin position="37"/>
        <end position="44"/>
    </location>
    <ligand>
        <name>substrate</name>
    </ligand>
</feature>
<dbReference type="CDD" id="cd07067">
    <property type="entry name" value="HP_PGM_like"/>
    <property type="match status" value="1"/>
</dbReference>
<dbReference type="PROSITE" id="PS00175">
    <property type="entry name" value="PG_MUTASE"/>
    <property type="match status" value="1"/>
</dbReference>
<keyword evidence="3" id="KW-0378">Hydrolase</keyword>
<dbReference type="SMART" id="SM00855">
    <property type="entry name" value="PGAM"/>
    <property type="match status" value="1"/>
</dbReference>
<dbReference type="OrthoDB" id="354304at2759"/>
<comment type="catalytic activity">
    <reaction evidence="1">
        <text>beta-D-fructose 2,6-bisphosphate + H2O = beta-D-fructose 6-phosphate + phosphate</text>
        <dbReference type="Rhea" id="RHEA:17289"/>
        <dbReference type="ChEBI" id="CHEBI:15377"/>
        <dbReference type="ChEBI" id="CHEBI:43474"/>
        <dbReference type="ChEBI" id="CHEBI:57634"/>
        <dbReference type="ChEBI" id="CHEBI:58579"/>
        <dbReference type="EC" id="3.1.3.46"/>
    </reaction>
</comment>
<dbReference type="AlphaFoldDB" id="A0A9Q0XTM2"/>
<dbReference type="Gene3D" id="3.40.50.1240">
    <property type="entry name" value="Phosphoglycerate mutase-like"/>
    <property type="match status" value="1"/>
</dbReference>
<protein>
    <recommendedName>
        <fullName evidence="5">Fructose-2,6-bisphosphatase TIGAR</fullName>
        <ecNumber evidence="2">3.1.3.46</ecNumber>
    </recommendedName>
    <alternativeName>
        <fullName evidence="6">TP53-induced glycolysis and apoptosis regulator</fullName>
    </alternativeName>
</protein>
<comment type="similarity">
    <text evidence="4">Belongs to the phosphoglycerate mutase family.</text>
</comment>
<evidence type="ECO:0000256" key="2">
    <source>
        <dbReference type="ARBA" id="ARBA00013067"/>
    </source>
</evidence>
<name>A0A9Q0XTM2_9SAUR</name>
<dbReference type="GO" id="GO:0005829">
    <property type="term" value="C:cytosol"/>
    <property type="evidence" value="ECO:0007669"/>
    <property type="project" value="TreeGrafter"/>
</dbReference>
<feature type="binding site" evidence="8">
    <location>
        <begin position="116"/>
        <end position="119"/>
    </location>
    <ligand>
        <name>substrate</name>
    </ligand>
</feature>
<evidence type="ECO:0000256" key="8">
    <source>
        <dbReference type="PIRSR" id="PIRSR613078-2"/>
    </source>
</evidence>
<dbReference type="InterPro" id="IPR051695">
    <property type="entry name" value="Phosphoglycerate_Mutase"/>
</dbReference>
<proteinExistence type="inferred from homology"/>
<reference evidence="9" key="1">
    <citation type="journal article" date="2023" name="DNA Res.">
        <title>Chromosome-level genome assembly of Phrynocephalus forsythii using third-generation DNA sequencing and Hi-C analysis.</title>
        <authorList>
            <person name="Qi Y."/>
            <person name="Zhao W."/>
            <person name="Zhao Y."/>
            <person name="Niu C."/>
            <person name="Cao S."/>
            <person name="Zhang Y."/>
        </authorList>
    </citation>
    <scope>NUCLEOTIDE SEQUENCE</scope>
    <source>
        <tissue evidence="9">Muscle</tissue>
    </source>
</reference>